<evidence type="ECO:0000313" key="5">
    <source>
        <dbReference type="EMBL" id="KAK1353534.1"/>
    </source>
</evidence>
<evidence type="ECO:0000313" key="6">
    <source>
        <dbReference type="Proteomes" id="UP001237642"/>
    </source>
</evidence>
<dbReference type="Pfam" id="PF14543">
    <property type="entry name" value="TAXi_N"/>
    <property type="match status" value="1"/>
</dbReference>
<dbReference type="GO" id="GO:0005576">
    <property type="term" value="C:extracellular region"/>
    <property type="evidence" value="ECO:0007669"/>
    <property type="project" value="TreeGrafter"/>
</dbReference>
<protein>
    <submittedName>
        <fullName evidence="5">Peptidase A1 domain-containing protein</fullName>
    </submittedName>
</protein>
<evidence type="ECO:0000256" key="1">
    <source>
        <dbReference type="ARBA" id="ARBA00007447"/>
    </source>
</evidence>
<reference evidence="5" key="2">
    <citation type="submission" date="2023-05" db="EMBL/GenBank/DDBJ databases">
        <authorList>
            <person name="Schelkunov M.I."/>
        </authorList>
    </citation>
    <scope>NUCLEOTIDE SEQUENCE</scope>
    <source>
        <strain evidence="5">Hsosn_3</strain>
        <tissue evidence="5">Leaf</tissue>
    </source>
</reference>
<dbReference type="Proteomes" id="UP001237642">
    <property type="component" value="Unassembled WGS sequence"/>
</dbReference>
<dbReference type="EMBL" id="JAUIZM010000012">
    <property type="protein sequence ID" value="KAK1353534.1"/>
    <property type="molecule type" value="Genomic_DNA"/>
</dbReference>
<comment type="similarity">
    <text evidence="1">Belongs to the peptidase A1 family.</text>
</comment>
<dbReference type="SUPFAM" id="SSF50630">
    <property type="entry name" value="Acid proteases"/>
    <property type="match status" value="1"/>
</dbReference>
<dbReference type="GO" id="GO:0006508">
    <property type="term" value="P:proteolysis"/>
    <property type="evidence" value="ECO:0007669"/>
    <property type="project" value="UniProtKB-KW"/>
</dbReference>
<keyword evidence="2" id="KW-0645">Protease</keyword>
<accession>A0AAD8GSP6</accession>
<keyword evidence="6" id="KW-1185">Reference proteome</keyword>
<dbReference type="InterPro" id="IPR051708">
    <property type="entry name" value="Plant_Aspart_Prot_A1"/>
</dbReference>
<evidence type="ECO:0000256" key="2">
    <source>
        <dbReference type="ARBA" id="ARBA00022670"/>
    </source>
</evidence>
<dbReference type="InterPro" id="IPR033121">
    <property type="entry name" value="PEPTIDASE_A1"/>
</dbReference>
<keyword evidence="3" id="KW-0378">Hydrolase</keyword>
<organism evidence="5 6">
    <name type="scientific">Heracleum sosnowskyi</name>
    <dbReference type="NCBI Taxonomy" id="360622"/>
    <lineage>
        <taxon>Eukaryota</taxon>
        <taxon>Viridiplantae</taxon>
        <taxon>Streptophyta</taxon>
        <taxon>Embryophyta</taxon>
        <taxon>Tracheophyta</taxon>
        <taxon>Spermatophyta</taxon>
        <taxon>Magnoliopsida</taxon>
        <taxon>eudicotyledons</taxon>
        <taxon>Gunneridae</taxon>
        <taxon>Pentapetalae</taxon>
        <taxon>asterids</taxon>
        <taxon>campanulids</taxon>
        <taxon>Apiales</taxon>
        <taxon>Apiaceae</taxon>
        <taxon>Apioideae</taxon>
        <taxon>apioid superclade</taxon>
        <taxon>Tordylieae</taxon>
        <taxon>Tordyliinae</taxon>
        <taxon>Heracleum</taxon>
    </lineage>
</organism>
<feature type="domain" description="Peptidase A1" evidence="4">
    <location>
        <begin position="112"/>
        <end position="365"/>
    </location>
</feature>
<dbReference type="GO" id="GO:0008233">
    <property type="term" value="F:peptidase activity"/>
    <property type="evidence" value="ECO:0007669"/>
    <property type="project" value="UniProtKB-KW"/>
</dbReference>
<dbReference type="InterPro" id="IPR032861">
    <property type="entry name" value="TAXi_N"/>
</dbReference>
<reference evidence="5" key="1">
    <citation type="submission" date="2023-02" db="EMBL/GenBank/DDBJ databases">
        <title>Genome of toxic invasive species Heracleum sosnowskyi carries increased number of genes despite the absence of recent whole-genome duplications.</title>
        <authorList>
            <person name="Schelkunov M."/>
            <person name="Shtratnikova V."/>
            <person name="Makarenko M."/>
            <person name="Klepikova A."/>
            <person name="Omelchenko D."/>
            <person name="Novikova G."/>
            <person name="Obukhova E."/>
            <person name="Bogdanov V."/>
            <person name="Penin A."/>
            <person name="Logacheva M."/>
        </authorList>
    </citation>
    <scope>NUCLEOTIDE SEQUENCE</scope>
    <source>
        <strain evidence="5">Hsosn_3</strain>
        <tissue evidence="5">Leaf</tissue>
    </source>
</reference>
<comment type="caution">
    <text evidence="5">The sequence shown here is derived from an EMBL/GenBank/DDBJ whole genome shotgun (WGS) entry which is preliminary data.</text>
</comment>
<proteinExistence type="inferred from homology"/>
<evidence type="ECO:0000256" key="3">
    <source>
        <dbReference type="ARBA" id="ARBA00022801"/>
    </source>
</evidence>
<sequence>MSNESMLNCEIQRSSSNLQCLGRQENRQGGNEGPEYSEGIIAGVRSESGGETTGVAVELEEETTGAEVATGGERGVFRKSFYEHFIKRLATFHRKGIDVQLITATSGREHLFFVNLSIGEPPVTQYLAKDTGSHLTWVIGDAFKREFKYPPGRSSTQRNITCRSDACKKLGYCNSIGNCMCQTRYGDGQHKLESYLTYDRFVFQNASVDKMIMGIFCNGKGSLLGEENFYGILDLVPPYPSFVHWLHDLGAKKFSYYINGVVTDSFHPYERPTLGDKADIRGKTTPLRIDGAHYRISLESISLGRKKLDIDPKLFAQKGIEGGTGVIIDSGGIKTWLTDDAYDVVSLDVGDELSRISAAMELWNK</sequence>
<dbReference type="PANTHER" id="PTHR47967:SF14">
    <property type="entry name" value="EUKARYOTIC ASPARTYL PROTEASE FAMILY PROTEIN"/>
    <property type="match status" value="1"/>
</dbReference>
<name>A0AAD8GSP6_9APIA</name>
<dbReference type="Gene3D" id="2.40.70.10">
    <property type="entry name" value="Acid Proteases"/>
    <property type="match status" value="2"/>
</dbReference>
<dbReference type="PANTHER" id="PTHR47967">
    <property type="entry name" value="OS07G0603500 PROTEIN-RELATED"/>
    <property type="match status" value="1"/>
</dbReference>
<evidence type="ECO:0000259" key="4">
    <source>
        <dbReference type="PROSITE" id="PS51767"/>
    </source>
</evidence>
<dbReference type="AlphaFoldDB" id="A0AAD8GSP6"/>
<gene>
    <name evidence="5" type="ORF">POM88_051899</name>
</gene>
<dbReference type="PROSITE" id="PS51767">
    <property type="entry name" value="PEPTIDASE_A1"/>
    <property type="match status" value="1"/>
</dbReference>
<dbReference type="InterPro" id="IPR021109">
    <property type="entry name" value="Peptidase_aspartic_dom_sf"/>
</dbReference>